<sequence>GEFPYSAATVAGSEWARMGWERRWGYPPRTHLQPCHTHPAFHMVRPPNGFNTCPIATALPSNQRAAPWKPPCLPTLSSSPPCNLTNHHRRPSNCFCPTEPAPATAFDSQSVQVHF</sequence>
<proteinExistence type="predicted"/>
<evidence type="ECO:0000313" key="1">
    <source>
        <dbReference type="EMBL" id="KAK1905292.1"/>
    </source>
</evidence>
<dbReference type="EMBL" id="JASDAP010000003">
    <property type="protein sequence ID" value="KAK1905292.1"/>
    <property type="molecule type" value="Genomic_DNA"/>
</dbReference>
<dbReference type="Proteomes" id="UP001228049">
    <property type="component" value="Unassembled WGS sequence"/>
</dbReference>
<comment type="caution">
    <text evidence="1">The sequence shown here is derived from an EMBL/GenBank/DDBJ whole genome shotgun (WGS) entry which is preliminary data.</text>
</comment>
<dbReference type="AlphaFoldDB" id="A0AAD9CNE3"/>
<evidence type="ECO:0000313" key="2">
    <source>
        <dbReference type="Proteomes" id="UP001228049"/>
    </source>
</evidence>
<protein>
    <submittedName>
        <fullName evidence="1">Spike glycoprotein</fullName>
    </submittedName>
</protein>
<feature type="non-terminal residue" evidence="1">
    <location>
        <position position="115"/>
    </location>
</feature>
<name>A0AAD9CNE3_DISEL</name>
<organism evidence="1 2">
    <name type="scientific">Dissostichus eleginoides</name>
    <name type="common">Patagonian toothfish</name>
    <name type="synonym">Dissostichus amissus</name>
    <dbReference type="NCBI Taxonomy" id="100907"/>
    <lineage>
        <taxon>Eukaryota</taxon>
        <taxon>Metazoa</taxon>
        <taxon>Chordata</taxon>
        <taxon>Craniata</taxon>
        <taxon>Vertebrata</taxon>
        <taxon>Euteleostomi</taxon>
        <taxon>Actinopterygii</taxon>
        <taxon>Neopterygii</taxon>
        <taxon>Teleostei</taxon>
        <taxon>Neoteleostei</taxon>
        <taxon>Acanthomorphata</taxon>
        <taxon>Eupercaria</taxon>
        <taxon>Perciformes</taxon>
        <taxon>Notothenioidei</taxon>
        <taxon>Nototheniidae</taxon>
        <taxon>Dissostichus</taxon>
    </lineage>
</organism>
<gene>
    <name evidence="1" type="ORF">KUDE01_012474</name>
</gene>
<accession>A0AAD9CNE3</accession>
<keyword evidence="2" id="KW-1185">Reference proteome</keyword>
<reference evidence="1" key="1">
    <citation type="submission" date="2023-04" db="EMBL/GenBank/DDBJ databases">
        <title>Chromosome-level genome of Chaenocephalus aceratus.</title>
        <authorList>
            <person name="Park H."/>
        </authorList>
    </citation>
    <scope>NUCLEOTIDE SEQUENCE</scope>
    <source>
        <strain evidence="1">DE</strain>
        <tissue evidence="1">Muscle</tissue>
    </source>
</reference>